<comment type="caution">
    <text evidence="2">The sequence shown here is derived from an EMBL/GenBank/DDBJ whole genome shotgun (WGS) entry which is preliminary data.</text>
</comment>
<name>A0A7Z7VIH6_VIBCL</name>
<dbReference type="AlphaFoldDB" id="A0A7Z7VIH6"/>
<evidence type="ECO:0000256" key="1">
    <source>
        <dbReference type="SAM" id="MobiDB-lite"/>
    </source>
</evidence>
<protein>
    <submittedName>
        <fullName evidence="2">Uncharacterized protein</fullName>
    </submittedName>
</protein>
<feature type="compositionally biased region" description="Polar residues" evidence="1">
    <location>
        <begin position="60"/>
        <end position="74"/>
    </location>
</feature>
<evidence type="ECO:0000313" key="3">
    <source>
        <dbReference type="Proteomes" id="UP000294145"/>
    </source>
</evidence>
<evidence type="ECO:0000313" key="2">
    <source>
        <dbReference type="EMBL" id="TBM34713.1"/>
    </source>
</evidence>
<gene>
    <name evidence="2" type="ORF">EYB64_21580</name>
</gene>
<feature type="region of interest" description="Disordered" evidence="1">
    <location>
        <begin position="55"/>
        <end position="74"/>
    </location>
</feature>
<proteinExistence type="predicted"/>
<sequence length="99" mass="11133">MNGCAIYCVAVKRCRRSRKTGFQHVQESGLSRPAITLWQVAGRLTTRFTGDSTRDLTLESPWSKSHQPGKSTLESSHHNVLIIWRDSHMNRGQVIGDSP</sequence>
<reference evidence="2 3" key="1">
    <citation type="submission" date="2019-02" db="EMBL/GenBank/DDBJ databases">
        <title>Genomic plasticity associated with the antimicrobial resistance in Vibrio cholerae.</title>
        <authorList>
            <person name="Verma J."/>
            <person name="Bag S."/>
            <person name="Saha B."/>
            <person name="Kumar P."/>
            <person name="Ghosh T.S."/>
            <person name="Dayal M."/>
            <person name="Senapati T."/>
            <person name="Mehra S."/>
            <person name="Dey P."/>
            <person name="Desigamani A."/>
            <person name="Kumar D."/>
            <person name="Rana P."/>
            <person name="Kumar B."/>
            <person name="Maiti T.K."/>
            <person name="Sharma N.C."/>
            <person name="Bhadra R.K."/>
            <person name="Mutreja A."/>
            <person name="Nair G.B."/>
            <person name="Ramamurthy T."/>
            <person name="Das B."/>
        </authorList>
    </citation>
    <scope>NUCLEOTIDE SEQUENCE [LARGE SCALE GENOMIC DNA]</scope>
    <source>
        <strain evidence="2 3">IDH06781</strain>
    </source>
</reference>
<organism evidence="2 3">
    <name type="scientific">Vibrio cholerae</name>
    <dbReference type="NCBI Taxonomy" id="666"/>
    <lineage>
        <taxon>Bacteria</taxon>
        <taxon>Pseudomonadati</taxon>
        <taxon>Pseudomonadota</taxon>
        <taxon>Gammaproteobacteria</taxon>
        <taxon>Vibrionales</taxon>
        <taxon>Vibrionaceae</taxon>
        <taxon>Vibrio</taxon>
    </lineage>
</organism>
<dbReference type="EMBL" id="SISP01000089">
    <property type="protein sequence ID" value="TBM34713.1"/>
    <property type="molecule type" value="Genomic_DNA"/>
</dbReference>
<accession>A0A7Z7VIH6</accession>
<dbReference type="Proteomes" id="UP000294145">
    <property type="component" value="Unassembled WGS sequence"/>
</dbReference>